<dbReference type="STRING" id="88036.D8S315"/>
<organism evidence="4">
    <name type="scientific">Selaginella moellendorffii</name>
    <name type="common">Spikemoss</name>
    <dbReference type="NCBI Taxonomy" id="88036"/>
    <lineage>
        <taxon>Eukaryota</taxon>
        <taxon>Viridiplantae</taxon>
        <taxon>Streptophyta</taxon>
        <taxon>Embryophyta</taxon>
        <taxon>Tracheophyta</taxon>
        <taxon>Lycopodiopsida</taxon>
        <taxon>Selaginellales</taxon>
        <taxon>Selaginellaceae</taxon>
        <taxon>Selaginella</taxon>
    </lineage>
</organism>
<dbReference type="SUPFAM" id="SSF53474">
    <property type="entry name" value="alpha/beta-Hydrolases"/>
    <property type="match status" value="1"/>
</dbReference>
<accession>D8S315</accession>
<dbReference type="GO" id="GO:0005737">
    <property type="term" value="C:cytoplasm"/>
    <property type="evidence" value="ECO:0000318"/>
    <property type="project" value="GO_Central"/>
</dbReference>
<sequence>MGFSVHVLDAVEQHTHTVILLHGRGSNAEEFVEDLQGMTTSSGQSLFAHFPGVRWVFPSAQTLWSSQFLEAMSAWFDAPSLTDMSKNKHLQVPGLKSSVEFVRGVIQDEVARLGGDAAKVVLGGISQGQATALHVLLGGSHKLGGFVGASGWLPFVDEVEELGSLAEVSSHFRGKLGLELDEEIQGGGVEETPVFLGHGTDDEMVDVKFGRQARDVLKAAKVKNLTWKEYVGAELDGHWFKEPEEMDDIVAFLRDCFVDSLGSDLKQSSMEW</sequence>
<evidence type="ECO:0000313" key="3">
    <source>
        <dbReference type="EMBL" id="EFJ21025.1"/>
    </source>
</evidence>
<dbReference type="PANTHER" id="PTHR10655:SF63">
    <property type="entry name" value="PHOSPHOLIPASE_CARBOXYLESTERASE_THIOESTERASE DOMAIN-CONTAINING PROTEIN"/>
    <property type="match status" value="1"/>
</dbReference>
<comment type="similarity">
    <text evidence="1">Belongs to the AB hydrolase superfamily. AB hydrolase 2 family.</text>
</comment>
<dbReference type="HOGENOM" id="CLU_049413_2_2_1"/>
<name>D8S315_SELML</name>
<keyword evidence="4" id="KW-1185">Reference proteome</keyword>
<dbReference type="AlphaFoldDB" id="D8S315"/>
<evidence type="ECO:0000313" key="4">
    <source>
        <dbReference type="Proteomes" id="UP000001514"/>
    </source>
</evidence>
<dbReference type="eggNOG" id="KOG2112">
    <property type="taxonomic scope" value="Eukaryota"/>
</dbReference>
<reference evidence="3 4" key="1">
    <citation type="journal article" date="2011" name="Science">
        <title>The Selaginella genome identifies genetic changes associated with the evolution of vascular plants.</title>
        <authorList>
            <person name="Banks J.A."/>
            <person name="Nishiyama T."/>
            <person name="Hasebe M."/>
            <person name="Bowman J.L."/>
            <person name="Gribskov M."/>
            <person name="dePamphilis C."/>
            <person name="Albert V.A."/>
            <person name="Aono N."/>
            <person name="Aoyama T."/>
            <person name="Ambrose B.A."/>
            <person name="Ashton N.W."/>
            <person name="Axtell M.J."/>
            <person name="Barker E."/>
            <person name="Barker M.S."/>
            <person name="Bennetzen J.L."/>
            <person name="Bonawitz N.D."/>
            <person name="Chapple C."/>
            <person name="Cheng C."/>
            <person name="Correa L.G."/>
            <person name="Dacre M."/>
            <person name="DeBarry J."/>
            <person name="Dreyer I."/>
            <person name="Elias M."/>
            <person name="Engstrom E.M."/>
            <person name="Estelle M."/>
            <person name="Feng L."/>
            <person name="Finet C."/>
            <person name="Floyd S.K."/>
            <person name="Frommer W.B."/>
            <person name="Fujita T."/>
            <person name="Gramzow L."/>
            <person name="Gutensohn M."/>
            <person name="Harholt J."/>
            <person name="Hattori M."/>
            <person name="Heyl A."/>
            <person name="Hirai T."/>
            <person name="Hiwatashi Y."/>
            <person name="Ishikawa M."/>
            <person name="Iwata M."/>
            <person name="Karol K.G."/>
            <person name="Koehler B."/>
            <person name="Kolukisaoglu U."/>
            <person name="Kubo M."/>
            <person name="Kurata T."/>
            <person name="Lalonde S."/>
            <person name="Li K."/>
            <person name="Li Y."/>
            <person name="Litt A."/>
            <person name="Lyons E."/>
            <person name="Manning G."/>
            <person name="Maruyama T."/>
            <person name="Michael T.P."/>
            <person name="Mikami K."/>
            <person name="Miyazaki S."/>
            <person name="Morinaga S."/>
            <person name="Murata T."/>
            <person name="Mueller-Roeber B."/>
            <person name="Nelson D.R."/>
            <person name="Obara M."/>
            <person name="Oguri Y."/>
            <person name="Olmstead R.G."/>
            <person name="Onodera N."/>
            <person name="Petersen B.L."/>
            <person name="Pils B."/>
            <person name="Prigge M."/>
            <person name="Rensing S.A."/>
            <person name="Riano-Pachon D.M."/>
            <person name="Roberts A.W."/>
            <person name="Sato Y."/>
            <person name="Scheller H.V."/>
            <person name="Schulz B."/>
            <person name="Schulz C."/>
            <person name="Shakirov E.V."/>
            <person name="Shibagaki N."/>
            <person name="Shinohara N."/>
            <person name="Shippen D.E."/>
            <person name="Soerensen I."/>
            <person name="Sotooka R."/>
            <person name="Sugimoto N."/>
            <person name="Sugita M."/>
            <person name="Sumikawa N."/>
            <person name="Tanurdzic M."/>
            <person name="Theissen G."/>
            <person name="Ulvskov P."/>
            <person name="Wakazuki S."/>
            <person name="Weng J.K."/>
            <person name="Willats W.W."/>
            <person name="Wipf D."/>
            <person name="Wolf P.G."/>
            <person name="Yang L."/>
            <person name="Zimmer A.D."/>
            <person name="Zhu Q."/>
            <person name="Mitros T."/>
            <person name="Hellsten U."/>
            <person name="Loque D."/>
            <person name="Otillar R."/>
            <person name="Salamov A."/>
            <person name="Schmutz J."/>
            <person name="Shapiro H."/>
            <person name="Lindquist E."/>
            <person name="Lucas S."/>
            <person name="Rokhsar D."/>
            <person name="Grigoriev I.V."/>
        </authorList>
    </citation>
    <scope>NUCLEOTIDE SEQUENCE [LARGE SCALE GENOMIC DNA]</scope>
</reference>
<dbReference type="Proteomes" id="UP000001514">
    <property type="component" value="Unassembled WGS sequence"/>
</dbReference>
<dbReference type="InterPro" id="IPR050565">
    <property type="entry name" value="LYPA1-2/EST-like"/>
</dbReference>
<protein>
    <recommendedName>
        <fullName evidence="2">Phospholipase/carboxylesterase/thioesterase domain-containing protein</fullName>
    </recommendedName>
</protein>
<dbReference type="Gene3D" id="3.40.50.1820">
    <property type="entry name" value="alpha/beta hydrolase"/>
    <property type="match status" value="1"/>
</dbReference>
<proteinExistence type="inferred from homology"/>
<evidence type="ECO:0000259" key="2">
    <source>
        <dbReference type="Pfam" id="PF02230"/>
    </source>
</evidence>
<dbReference type="KEGG" id="smo:SELMODRAFT_107687"/>
<feature type="domain" description="Phospholipase/carboxylesterase/thioesterase" evidence="2">
    <location>
        <begin position="8"/>
        <end position="161"/>
    </location>
</feature>
<dbReference type="InterPro" id="IPR003140">
    <property type="entry name" value="PLipase/COase/thioEstase"/>
</dbReference>
<dbReference type="Pfam" id="PF02230">
    <property type="entry name" value="Abhydrolase_2"/>
    <property type="match status" value="1"/>
</dbReference>
<dbReference type="GO" id="GO:0008474">
    <property type="term" value="F:palmitoyl-(protein) hydrolase activity"/>
    <property type="evidence" value="ECO:0000318"/>
    <property type="project" value="GO_Central"/>
</dbReference>
<dbReference type="Gramene" id="EFJ21025">
    <property type="protein sequence ID" value="EFJ21025"/>
    <property type="gene ID" value="SELMODRAFT_107687"/>
</dbReference>
<gene>
    <name evidence="3" type="ORF">SELMODRAFT_107687</name>
</gene>
<dbReference type="OrthoDB" id="2418081at2759"/>
<dbReference type="InParanoid" id="D8S315"/>
<dbReference type="EMBL" id="GL377600">
    <property type="protein sequence ID" value="EFJ21025.1"/>
    <property type="molecule type" value="Genomic_DNA"/>
</dbReference>
<dbReference type="InterPro" id="IPR029058">
    <property type="entry name" value="AB_hydrolase_fold"/>
</dbReference>
<dbReference type="PANTHER" id="PTHR10655">
    <property type="entry name" value="LYSOPHOSPHOLIPASE-RELATED"/>
    <property type="match status" value="1"/>
</dbReference>
<evidence type="ECO:0000256" key="1">
    <source>
        <dbReference type="ARBA" id="ARBA00006499"/>
    </source>
</evidence>